<dbReference type="GO" id="GO:0003676">
    <property type="term" value="F:nucleic acid binding"/>
    <property type="evidence" value="ECO:0007669"/>
    <property type="project" value="InterPro"/>
</dbReference>
<feature type="region of interest" description="Disordered" evidence="1">
    <location>
        <begin position="409"/>
        <end position="429"/>
    </location>
</feature>
<evidence type="ECO:0008006" key="4">
    <source>
        <dbReference type="Google" id="ProtNLM"/>
    </source>
</evidence>
<organism evidence="2 3">
    <name type="scientific">Thalictrum thalictroides</name>
    <name type="common">Rue-anemone</name>
    <name type="synonym">Anemone thalictroides</name>
    <dbReference type="NCBI Taxonomy" id="46969"/>
    <lineage>
        <taxon>Eukaryota</taxon>
        <taxon>Viridiplantae</taxon>
        <taxon>Streptophyta</taxon>
        <taxon>Embryophyta</taxon>
        <taxon>Tracheophyta</taxon>
        <taxon>Spermatophyta</taxon>
        <taxon>Magnoliopsida</taxon>
        <taxon>Ranunculales</taxon>
        <taxon>Ranunculaceae</taxon>
        <taxon>Thalictroideae</taxon>
        <taxon>Thalictrum</taxon>
    </lineage>
</organism>
<feature type="compositionally biased region" description="Polar residues" evidence="1">
    <location>
        <begin position="365"/>
        <end position="380"/>
    </location>
</feature>
<dbReference type="Proteomes" id="UP000554482">
    <property type="component" value="Unassembled WGS sequence"/>
</dbReference>
<protein>
    <recommendedName>
        <fullName evidence="4">Zinc knuckle (CCHC-type) family protein</fullName>
    </recommendedName>
</protein>
<evidence type="ECO:0000256" key="1">
    <source>
        <dbReference type="SAM" id="MobiDB-lite"/>
    </source>
</evidence>
<feature type="region of interest" description="Disordered" evidence="1">
    <location>
        <begin position="1"/>
        <end position="34"/>
    </location>
</feature>
<evidence type="ECO:0000313" key="2">
    <source>
        <dbReference type="EMBL" id="KAF5178600.1"/>
    </source>
</evidence>
<feature type="compositionally biased region" description="Polar residues" evidence="1">
    <location>
        <begin position="332"/>
        <end position="341"/>
    </location>
</feature>
<evidence type="ECO:0000313" key="3">
    <source>
        <dbReference type="Proteomes" id="UP000554482"/>
    </source>
</evidence>
<feature type="compositionally biased region" description="Basic and acidic residues" evidence="1">
    <location>
        <begin position="99"/>
        <end position="132"/>
    </location>
</feature>
<keyword evidence="3" id="KW-1185">Reference proteome</keyword>
<name>A0A7J6V2V6_THATH</name>
<feature type="region of interest" description="Disordered" evidence="1">
    <location>
        <begin position="95"/>
        <end position="140"/>
    </location>
</feature>
<accession>A0A7J6V2V6</accession>
<dbReference type="InterPro" id="IPR036875">
    <property type="entry name" value="Znf_CCHC_sf"/>
</dbReference>
<proteinExistence type="predicted"/>
<dbReference type="AlphaFoldDB" id="A0A7J6V2V6"/>
<dbReference type="PANTHER" id="PTHR31286:SF180">
    <property type="entry name" value="OS10G0362600 PROTEIN"/>
    <property type="match status" value="1"/>
</dbReference>
<feature type="compositionally biased region" description="Basic and acidic residues" evidence="1">
    <location>
        <begin position="58"/>
        <end position="72"/>
    </location>
</feature>
<feature type="non-terminal residue" evidence="2">
    <location>
        <position position="1"/>
    </location>
</feature>
<dbReference type="InterPro" id="IPR040256">
    <property type="entry name" value="At4g02000-like"/>
</dbReference>
<dbReference type="PANTHER" id="PTHR31286">
    <property type="entry name" value="GLYCINE-RICH CELL WALL STRUCTURAL PROTEIN 1.8-LIKE"/>
    <property type="match status" value="1"/>
</dbReference>
<feature type="region of interest" description="Disordered" evidence="1">
    <location>
        <begin position="325"/>
        <end position="397"/>
    </location>
</feature>
<dbReference type="SUPFAM" id="SSF57756">
    <property type="entry name" value="Retrovirus zinc finger-like domains"/>
    <property type="match status" value="1"/>
</dbReference>
<gene>
    <name evidence="2" type="ORF">FRX31_031815</name>
</gene>
<dbReference type="EMBL" id="JABWDY010039888">
    <property type="protein sequence ID" value="KAF5178600.1"/>
    <property type="molecule type" value="Genomic_DNA"/>
</dbReference>
<sequence>MSSNQIRFSGNPNLPVFEKTTGTPSSDQFEEGEELDGLYAEIVRKYGVGSLEKLRRRKPDEKEGKESSTRNHVEMGVVSGSLSIPVKETLESLKYGGCDGKDTGEHGSKPKDADEIENKNTEGGDVIGRKLETVNPNPNMEKSDGTMEFMHMADTKKTSWSNIIGKGVGGRSVNVISSLDLGSFFIASQLFVIRPWKLFVENEAEELKTLPIWVVLKRFPMEMLDAEGFNMVGSTIGEPLFTNQPTKTMSRTSFARVYIKVDTKCKYPKEVTVVLDQRKAITIPIEYNWKPPICHHCDVFGHTDNKCPKKPKVPAAKANVWVQRETKEKSNNESGQQSNKMPTKPILEESWEVPKQKHIARRQSGDNGDLNTSSVDGNVTQEEKEKEAPITFAQTQTIEEDMVVGSYKTKEGTHGKNLNTRGPSPNKSIGIVIKEKGVA</sequence>
<reference evidence="2 3" key="1">
    <citation type="submission" date="2020-06" db="EMBL/GenBank/DDBJ databases">
        <title>Transcriptomic and genomic resources for Thalictrum thalictroides and T. hernandezii: Facilitating candidate gene discovery in an emerging model plant lineage.</title>
        <authorList>
            <person name="Arias T."/>
            <person name="Riano-Pachon D.M."/>
            <person name="Di Stilio V.S."/>
        </authorList>
    </citation>
    <scope>NUCLEOTIDE SEQUENCE [LARGE SCALE GENOMIC DNA]</scope>
    <source>
        <strain evidence="3">cv. WT478/WT964</strain>
        <tissue evidence="2">Leaves</tissue>
    </source>
</reference>
<feature type="compositionally biased region" description="Polar residues" evidence="1">
    <location>
        <begin position="416"/>
        <end position="427"/>
    </location>
</feature>
<feature type="region of interest" description="Disordered" evidence="1">
    <location>
        <begin position="50"/>
        <end position="72"/>
    </location>
</feature>
<dbReference type="GO" id="GO:0008270">
    <property type="term" value="F:zinc ion binding"/>
    <property type="evidence" value="ECO:0007669"/>
    <property type="project" value="InterPro"/>
</dbReference>
<comment type="caution">
    <text evidence="2">The sequence shown here is derived from an EMBL/GenBank/DDBJ whole genome shotgun (WGS) entry which is preliminary data.</text>
</comment>
<feature type="compositionally biased region" description="Polar residues" evidence="1">
    <location>
        <begin position="1"/>
        <end position="12"/>
    </location>
</feature>